<dbReference type="PANTHER" id="PTHR46599:SF3">
    <property type="entry name" value="PIGGYBAC TRANSPOSABLE ELEMENT-DERIVED PROTEIN 4"/>
    <property type="match status" value="1"/>
</dbReference>
<comment type="caution">
    <text evidence="2">The sequence shown here is derived from an EMBL/GenBank/DDBJ whole genome shotgun (WGS) entry which is preliminary data.</text>
</comment>
<protein>
    <recommendedName>
        <fullName evidence="1">PiggyBac transposable element-derived protein domain-containing protein</fullName>
    </recommendedName>
</protein>
<dbReference type="PANTHER" id="PTHR46599">
    <property type="entry name" value="PIGGYBAC TRANSPOSABLE ELEMENT-DERIVED PROTEIN 4"/>
    <property type="match status" value="1"/>
</dbReference>
<feature type="domain" description="PiggyBac transposable element-derived protein" evidence="1">
    <location>
        <begin position="1"/>
        <end position="70"/>
    </location>
</feature>
<reference evidence="2 3" key="1">
    <citation type="submission" date="2023-11" db="EMBL/GenBank/DDBJ databases">
        <authorList>
            <person name="Hedman E."/>
            <person name="Englund M."/>
            <person name="Stromberg M."/>
            <person name="Nyberg Akerstrom W."/>
            <person name="Nylinder S."/>
            <person name="Jareborg N."/>
            <person name="Kallberg Y."/>
            <person name="Kronander E."/>
        </authorList>
    </citation>
    <scope>NUCLEOTIDE SEQUENCE [LARGE SCALE GENOMIC DNA]</scope>
</reference>
<dbReference type="Pfam" id="PF13843">
    <property type="entry name" value="DDE_Tnp_1_7"/>
    <property type="match status" value="1"/>
</dbReference>
<name>A0AAV1LEC6_9NEOP</name>
<dbReference type="Proteomes" id="UP001314205">
    <property type="component" value="Unassembled WGS sequence"/>
</dbReference>
<evidence type="ECO:0000313" key="2">
    <source>
        <dbReference type="EMBL" id="CAK1592417.1"/>
    </source>
</evidence>
<evidence type="ECO:0000259" key="1">
    <source>
        <dbReference type="Pfam" id="PF13843"/>
    </source>
</evidence>
<proteinExistence type="predicted"/>
<gene>
    <name evidence="2" type="ORF">PARMNEM_LOCUS12374</name>
</gene>
<sequence length="72" mass="8449">MPLKRFKKITQNLHISNISTEAQRNSPDYDKLSKIRLTISILNKVFQDNVQVSEFNSIDESLIRFKGRSHMK</sequence>
<dbReference type="InterPro" id="IPR029526">
    <property type="entry name" value="PGBD"/>
</dbReference>
<organism evidence="2 3">
    <name type="scientific">Parnassius mnemosyne</name>
    <name type="common">clouded apollo</name>
    <dbReference type="NCBI Taxonomy" id="213953"/>
    <lineage>
        <taxon>Eukaryota</taxon>
        <taxon>Metazoa</taxon>
        <taxon>Ecdysozoa</taxon>
        <taxon>Arthropoda</taxon>
        <taxon>Hexapoda</taxon>
        <taxon>Insecta</taxon>
        <taxon>Pterygota</taxon>
        <taxon>Neoptera</taxon>
        <taxon>Endopterygota</taxon>
        <taxon>Lepidoptera</taxon>
        <taxon>Glossata</taxon>
        <taxon>Ditrysia</taxon>
        <taxon>Papilionoidea</taxon>
        <taxon>Papilionidae</taxon>
        <taxon>Parnassiinae</taxon>
        <taxon>Parnassini</taxon>
        <taxon>Parnassius</taxon>
        <taxon>Driopa</taxon>
    </lineage>
</organism>
<keyword evidence="3" id="KW-1185">Reference proteome</keyword>
<dbReference type="AlphaFoldDB" id="A0AAV1LEC6"/>
<evidence type="ECO:0000313" key="3">
    <source>
        <dbReference type="Proteomes" id="UP001314205"/>
    </source>
</evidence>
<dbReference type="EMBL" id="CAVLGL010000087">
    <property type="protein sequence ID" value="CAK1592417.1"/>
    <property type="molecule type" value="Genomic_DNA"/>
</dbReference>
<accession>A0AAV1LEC6</accession>